<reference evidence="1 2" key="1">
    <citation type="submission" date="2015-01" db="EMBL/GenBank/DDBJ databases">
        <title>Lactococcus lactis subsp.lactis JCM 5805 whole genome shotgun sequence.</title>
        <authorList>
            <person name="Fujii T."/>
            <person name="Tomita Y."/>
            <person name="Ikushima S."/>
            <person name="Fujiwara D."/>
        </authorList>
    </citation>
    <scope>NUCLEOTIDE SEQUENCE [LARGE SCALE GENOMIC DNA]</scope>
    <source>
        <strain evidence="1 2">JCM 5805</strain>
    </source>
</reference>
<sequence>MMLTKNRNKKFSIFSSHFPNLCSHLDIIVDMTYQVKIIYPKEEAAENNKLTERTFNEFIDGLELEEVITQYEQLLTKGYSISVNFAPPQLDDKGTEPDPFMIAGRLELAGIPYKATLKLKASGDYESMVKIAKMIEQQDYDYDISAKLQIRENSSVDFEKEGSWFDKDYTKYTILPKASSQDIADLKTLYDALVEEHQKVTINIKAKVKKDDDDSFANQLAAYPPETMIIFKLTDADIYGE</sequence>
<comment type="caution">
    <text evidence="1">The sequence shown here is derived from an EMBL/GenBank/DDBJ whole genome shotgun (WGS) entry which is preliminary data.</text>
</comment>
<proteinExistence type="predicted"/>
<accession>A0A0B8QK97</accession>
<evidence type="ECO:0000313" key="1">
    <source>
        <dbReference type="EMBL" id="GAM78941.1"/>
    </source>
</evidence>
<dbReference type="AlphaFoldDB" id="A0A0B8QK97"/>
<gene>
    <name evidence="1" type="ORF">JCM5805K_0044</name>
</gene>
<name>A0A0B8QK97_LACLL</name>
<evidence type="ECO:0000313" key="2">
    <source>
        <dbReference type="Proteomes" id="UP000031847"/>
    </source>
</evidence>
<dbReference type="EMBL" id="BBSI01000005">
    <property type="protein sequence ID" value="GAM78941.1"/>
    <property type="molecule type" value="Genomic_DNA"/>
</dbReference>
<organism evidence="1 2">
    <name type="scientific">Lactococcus lactis subsp. lactis</name>
    <name type="common">Streptococcus lactis</name>
    <dbReference type="NCBI Taxonomy" id="1360"/>
    <lineage>
        <taxon>Bacteria</taxon>
        <taxon>Bacillati</taxon>
        <taxon>Bacillota</taxon>
        <taxon>Bacilli</taxon>
        <taxon>Lactobacillales</taxon>
        <taxon>Streptococcaceae</taxon>
        <taxon>Lactococcus</taxon>
    </lineage>
</organism>
<protein>
    <submittedName>
        <fullName evidence="1">ABC-type multidrug transport system, ATPase and permease components</fullName>
    </submittedName>
</protein>
<dbReference type="Proteomes" id="UP000031847">
    <property type="component" value="Unassembled WGS sequence"/>
</dbReference>